<name>A0A430HC15_9BURK</name>
<feature type="non-terminal residue" evidence="1">
    <location>
        <position position="1"/>
    </location>
</feature>
<dbReference type="RefSeq" id="WP_164558106.1">
    <property type="nucleotide sequence ID" value="NZ_RXLQ01000055.1"/>
</dbReference>
<proteinExistence type="predicted"/>
<dbReference type="InterPro" id="IPR050708">
    <property type="entry name" value="T6SS_VgrG/RHS"/>
</dbReference>
<dbReference type="Proteomes" id="UP000278085">
    <property type="component" value="Unassembled WGS sequence"/>
</dbReference>
<reference evidence="1 2" key="1">
    <citation type="submission" date="2018-12" db="EMBL/GenBank/DDBJ databases">
        <authorList>
            <person name="Yang E."/>
        </authorList>
    </citation>
    <scope>NUCLEOTIDE SEQUENCE [LARGE SCALE GENOMIC DNA]</scope>
    <source>
        <strain evidence="1 2">SOD</strain>
    </source>
</reference>
<dbReference type="AlphaFoldDB" id="A0A430HC15"/>
<protein>
    <submittedName>
        <fullName evidence="1">RHS repeat-associated core domain-containing protein</fullName>
    </submittedName>
</protein>
<dbReference type="NCBIfam" id="TIGR03696">
    <property type="entry name" value="Rhs_assc_core"/>
    <property type="match status" value="1"/>
</dbReference>
<comment type="caution">
    <text evidence="1">The sequence shown here is derived from an EMBL/GenBank/DDBJ whole genome shotgun (WGS) entry which is preliminary data.</text>
</comment>
<dbReference type="PANTHER" id="PTHR32305:SF15">
    <property type="entry name" value="PROTEIN RHSA-RELATED"/>
    <property type="match status" value="1"/>
</dbReference>
<dbReference type="EMBL" id="RXLQ01000055">
    <property type="protein sequence ID" value="RSZ55054.1"/>
    <property type="molecule type" value="Genomic_DNA"/>
</dbReference>
<accession>A0A430HC15</accession>
<keyword evidence="2" id="KW-1185">Reference proteome</keyword>
<sequence>YDRNTNLFYNYYRDYDPQTGRYVQSDPIGLEGGINTYAYVGGNPISRIDPLGLFDATSVSLTTRIILQATPQASVVGFALGPIAVGVVAMCMPGNNGGQCADDPNYSRPECRKQKDEQDCEAIRKHIRDLEAQLGKKRGDLANDQYDLYNRAYGLGSNPGGDIAKKGTFEGHVNRIVDLQVGLNRLIEKAKKMGCL</sequence>
<evidence type="ECO:0000313" key="2">
    <source>
        <dbReference type="Proteomes" id="UP000278085"/>
    </source>
</evidence>
<dbReference type="Gene3D" id="2.180.10.10">
    <property type="entry name" value="RHS repeat-associated core"/>
    <property type="match status" value="1"/>
</dbReference>
<dbReference type="PANTHER" id="PTHR32305">
    <property type="match status" value="1"/>
</dbReference>
<dbReference type="InterPro" id="IPR022385">
    <property type="entry name" value="Rhs_assc_core"/>
</dbReference>
<gene>
    <name evidence="1" type="ORF">EJB06_31495</name>
</gene>
<organism evidence="1 2">
    <name type="scientific">Massilia atriviolacea</name>
    <dbReference type="NCBI Taxonomy" id="2495579"/>
    <lineage>
        <taxon>Bacteria</taxon>
        <taxon>Pseudomonadati</taxon>
        <taxon>Pseudomonadota</taxon>
        <taxon>Betaproteobacteria</taxon>
        <taxon>Burkholderiales</taxon>
        <taxon>Oxalobacteraceae</taxon>
        <taxon>Telluria group</taxon>
        <taxon>Massilia</taxon>
    </lineage>
</organism>
<evidence type="ECO:0000313" key="1">
    <source>
        <dbReference type="EMBL" id="RSZ55054.1"/>
    </source>
</evidence>